<keyword evidence="1 2" id="KW-0597">Phosphoprotein</keyword>
<dbReference type="PANTHER" id="PTHR44591">
    <property type="entry name" value="STRESS RESPONSE REGULATOR PROTEIN 1"/>
    <property type="match status" value="1"/>
</dbReference>
<dbReference type="AlphaFoldDB" id="A0A328BFT6"/>
<accession>A0A328BFT6</accession>
<sequence>MQGKVLIIDDDPALLRLMAMAFQAAGFGVVSADNGRKGVRMASAHRPDLVVTDIVMPDIEGIGAIRAIKQGARPPKVIAISGAGRSRGADYLSWAKHLGADEVLAKPFRMAELMKISKSVIAGGLPGATELGN</sequence>
<dbReference type="RefSeq" id="WP_111276017.1">
    <property type="nucleotide sequence ID" value="NZ_QFYS01000004.1"/>
</dbReference>
<gene>
    <name evidence="4" type="ORF">DJ019_10665</name>
</gene>
<organism evidence="4 5">
    <name type="scientific">Phenylobacterium kunshanense</name>
    <dbReference type="NCBI Taxonomy" id="1445034"/>
    <lineage>
        <taxon>Bacteria</taxon>
        <taxon>Pseudomonadati</taxon>
        <taxon>Pseudomonadota</taxon>
        <taxon>Alphaproteobacteria</taxon>
        <taxon>Caulobacterales</taxon>
        <taxon>Caulobacteraceae</taxon>
        <taxon>Phenylobacterium</taxon>
    </lineage>
</organism>
<evidence type="ECO:0000313" key="5">
    <source>
        <dbReference type="Proteomes" id="UP000249524"/>
    </source>
</evidence>
<dbReference type="Proteomes" id="UP000249524">
    <property type="component" value="Unassembled WGS sequence"/>
</dbReference>
<dbReference type="InterPro" id="IPR011006">
    <property type="entry name" value="CheY-like_superfamily"/>
</dbReference>
<protein>
    <submittedName>
        <fullName evidence="4">Response regulator</fullName>
    </submittedName>
</protein>
<dbReference type="InterPro" id="IPR001789">
    <property type="entry name" value="Sig_transdc_resp-reg_receiver"/>
</dbReference>
<name>A0A328BFT6_9CAUL</name>
<reference evidence="4 5" key="1">
    <citation type="submission" date="2018-05" db="EMBL/GenBank/DDBJ databases">
        <authorList>
            <person name="Lanie J.A."/>
            <person name="Ng W.-L."/>
            <person name="Kazmierczak K.M."/>
            <person name="Andrzejewski T.M."/>
            <person name="Davidsen T.M."/>
            <person name="Wayne K.J."/>
            <person name="Tettelin H."/>
            <person name="Glass J.I."/>
            <person name="Rusch D."/>
            <person name="Podicherti R."/>
            <person name="Tsui H.-C.T."/>
            <person name="Winkler M.E."/>
        </authorList>
    </citation>
    <scope>NUCLEOTIDE SEQUENCE [LARGE SCALE GENOMIC DNA]</scope>
    <source>
        <strain evidence="4 5">BUT-10</strain>
    </source>
</reference>
<dbReference type="CDD" id="cd00156">
    <property type="entry name" value="REC"/>
    <property type="match status" value="1"/>
</dbReference>
<evidence type="ECO:0000259" key="3">
    <source>
        <dbReference type="PROSITE" id="PS50110"/>
    </source>
</evidence>
<dbReference type="OrthoDB" id="5456285at2"/>
<dbReference type="SMART" id="SM00448">
    <property type="entry name" value="REC"/>
    <property type="match status" value="1"/>
</dbReference>
<evidence type="ECO:0000256" key="1">
    <source>
        <dbReference type="ARBA" id="ARBA00022553"/>
    </source>
</evidence>
<keyword evidence="5" id="KW-1185">Reference proteome</keyword>
<evidence type="ECO:0000313" key="4">
    <source>
        <dbReference type="EMBL" id="RAK65421.1"/>
    </source>
</evidence>
<dbReference type="PROSITE" id="PS50110">
    <property type="entry name" value="RESPONSE_REGULATORY"/>
    <property type="match status" value="1"/>
</dbReference>
<feature type="domain" description="Response regulatory" evidence="3">
    <location>
        <begin position="4"/>
        <end position="121"/>
    </location>
</feature>
<feature type="modified residue" description="4-aspartylphosphate" evidence="2">
    <location>
        <position position="53"/>
    </location>
</feature>
<dbReference type="SUPFAM" id="SSF52172">
    <property type="entry name" value="CheY-like"/>
    <property type="match status" value="1"/>
</dbReference>
<dbReference type="GO" id="GO:0000160">
    <property type="term" value="P:phosphorelay signal transduction system"/>
    <property type="evidence" value="ECO:0007669"/>
    <property type="project" value="InterPro"/>
</dbReference>
<proteinExistence type="predicted"/>
<dbReference type="Gene3D" id="3.40.50.2300">
    <property type="match status" value="1"/>
</dbReference>
<dbReference type="Pfam" id="PF00072">
    <property type="entry name" value="Response_reg"/>
    <property type="match status" value="1"/>
</dbReference>
<dbReference type="PANTHER" id="PTHR44591:SF23">
    <property type="entry name" value="CHEY SUBFAMILY"/>
    <property type="match status" value="1"/>
</dbReference>
<dbReference type="InterPro" id="IPR050595">
    <property type="entry name" value="Bact_response_regulator"/>
</dbReference>
<dbReference type="EMBL" id="QFYS01000004">
    <property type="protein sequence ID" value="RAK65421.1"/>
    <property type="molecule type" value="Genomic_DNA"/>
</dbReference>
<comment type="caution">
    <text evidence="4">The sequence shown here is derived from an EMBL/GenBank/DDBJ whole genome shotgun (WGS) entry which is preliminary data.</text>
</comment>
<evidence type="ECO:0000256" key="2">
    <source>
        <dbReference type="PROSITE-ProRule" id="PRU00169"/>
    </source>
</evidence>